<feature type="non-terminal residue" evidence="2">
    <location>
        <position position="407"/>
    </location>
</feature>
<gene>
    <name evidence="2" type="ORF">LCGC14_2653440</name>
</gene>
<dbReference type="AlphaFoldDB" id="A0A0F8ZU70"/>
<dbReference type="EMBL" id="LAZR01046081">
    <property type="protein sequence ID" value="KKK97368.1"/>
    <property type="molecule type" value="Genomic_DNA"/>
</dbReference>
<sequence>MGKVGRVVAGVVLIAGAIVAGAFGQGHLAIALGSMGLNIIYNEAFGMRGLVERQSRVLGNVSDPNNYVPLIYGETRVGATMADVRVDTFSKENKRLVLVPSFCVGSQDLGDVEGIQKIYFDEVVAWDNSVGVRFPYNTAIDDTTDVTQTNHLKVTVHEGSATQLVDPDLVALFFAKGWTTLSRGRGVCCAVLFLWANEDVYPNGIPRVNALIRGQRCFDPRTSTTIYTTNPAIIIRDFLTSPLYGFNVATADLVDQTFIDMANHCDDLVSKPGGGTQKRFEANGWVDTSRTLTSNLADLATSCRAQVFETGGKWHIHIRRALAVSGLKIDKDNTVEGSWKFFLPGSRDVPNVMRATYIDPGQDYRPDTVQWPEAGAANAALINDNNFESRFAIDLPYTDNRVRAQQT</sequence>
<organism evidence="2">
    <name type="scientific">marine sediment metagenome</name>
    <dbReference type="NCBI Taxonomy" id="412755"/>
    <lineage>
        <taxon>unclassified sequences</taxon>
        <taxon>metagenomes</taxon>
        <taxon>ecological metagenomes</taxon>
    </lineage>
</organism>
<feature type="domain" description="Tip attachment protein J" evidence="1">
    <location>
        <begin position="293"/>
        <end position="370"/>
    </location>
</feature>
<evidence type="ECO:0000313" key="2">
    <source>
        <dbReference type="EMBL" id="KKK97368.1"/>
    </source>
</evidence>
<dbReference type="InterPro" id="IPR032876">
    <property type="entry name" value="J_dom"/>
</dbReference>
<dbReference type="Pfam" id="PF13550">
    <property type="entry name" value="Phage-tail_3"/>
    <property type="match status" value="1"/>
</dbReference>
<accession>A0A0F8ZU70</accession>
<comment type="caution">
    <text evidence="2">The sequence shown here is derived from an EMBL/GenBank/DDBJ whole genome shotgun (WGS) entry which is preliminary data.</text>
</comment>
<name>A0A0F8ZU70_9ZZZZ</name>
<reference evidence="2" key="1">
    <citation type="journal article" date="2015" name="Nature">
        <title>Complex archaea that bridge the gap between prokaryotes and eukaryotes.</title>
        <authorList>
            <person name="Spang A."/>
            <person name="Saw J.H."/>
            <person name="Jorgensen S.L."/>
            <person name="Zaremba-Niedzwiedzka K."/>
            <person name="Martijn J."/>
            <person name="Lind A.E."/>
            <person name="van Eijk R."/>
            <person name="Schleper C."/>
            <person name="Guy L."/>
            <person name="Ettema T.J."/>
        </authorList>
    </citation>
    <scope>NUCLEOTIDE SEQUENCE</scope>
</reference>
<protein>
    <recommendedName>
        <fullName evidence="1">Tip attachment protein J domain-containing protein</fullName>
    </recommendedName>
</protein>
<evidence type="ECO:0000259" key="1">
    <source>
        <dbReference type="Pfam" id="PF13550"/>
    </source>
</evidence>
<proteinExistence type="predicted"/>